<dbReference type="FunFam" id="1.10.555.10:FF:000006">
    <property type="entry name" value="Rho GTPase activating protein 26"/>
    <property type="match status" value="1"/>
</dbReference>
<dbReference type="InterPro" id="IPR036028">
    <property type="entry name" value="SH3-like_dom_sf"/>
</dbReference>
<evidence type="ECO:0000256" key="1">
    <source>
        <dbReference type="ARBA" id="ARBA00022468"/>
    </source>
</evidence>
<evidence type="ECO:0000313" key="4">
    <source>
        <dbReference type="EMBL" id="CAF2939858.1"/>
    </source>
</evidence>
<dbReference type="SUPFAM" id="SSF103657">
    <property type="entry name" value="BAR/IMD domain-like"/>
    <property type="match status" value="1"/>
</dbReference>
<keyword evidence="5" id="KW-1185">Reference proteome</keyword>
<dbReference type="Gene3D" id="2.30.29.30">
    <property type="entry name" value="Pleckstrin-homology domain (PH domain)/Phosphotyrosine-binding domain (PTB)"/>
    <property type="match status" value="1"/>
</dbReference>
<reference evidence="4" key="1">
    <citation type="submission" date="2021-02" db="EMBL/GenBank/DDBJ databases">
        <authorList>
            <person name="Bekaert M."/>
        </authorList>
    </citation>
    <scope>NUCLEOTIDE SEQUENCE</scope>
    <source>
        <strain evidence="4">IoA-00</strain>
    </source>
</reference>
<accession>A0A7R8H8D4</accession>
<dbReference type="GO" id="GO:0007165">
    <property type="term" value="P:signal transduction"/>
    <property type="evidence" value="ECO:0007669"/>
    <property type="project" value="InterPro"/>
</dbReference>
<feature type="coiled-coil region" evidence="2">
    <location>
        <begin position="24"/>
        <end position="51"/>
    </location>
</feature>
<dbReference type="Pfam" id="PF03269">
    <property type="entry name" value="DUF268"/>
    <property type="match status" value="1"/>
</dbReference>
<dbReference type="Gene3D" id="2.30.30.40">
    <property type="entry name" value="SH3 Domains"/>
    <property type="match status" value="1"/>
</dbReference>
<proteinExistence type="predicted"/>
<dbReference type="Gene3D" id="1.20.1270.60">
    <property type="entry name" value="Arfaptin homology (AH) domain/BAR domain"/>
    <property type="match status" value="1"/>
</dbReference>
<dbReference type="GO" id="GO:0005737">
    <property type="term" value="C:cytoplasm"/>
    <property type="evidence" value="ECO:0007669"/>
    <property type="project" value="InterPro"/>
</dbReference>
<dbReference type="FunFam" id="1.20.1270.60:FF:000001">
    <property type="entry name" value="Rho GTPase-activating protein 26"/>
    <property type="match status" value="1"/>
</dbReference>
<dbReference type="InterPro" id="IPR004148">
    <property type="entry name" value="BAR_dom"/>
</dbReference>
<dbReference type="InterPro" id="IPR011993">
    <property type="entry name" value="PH-like_dom_sf"/>
</dbReference>
<keyword evidence="1" id="KW-0343">GTPase activation</keyword>
<evidence type="ECO:0000256" key="2">
    <source>
        <dbReference type="SAM" id="Coils"/>
    </source>
</evidence>
<dbReference type="SMART" id="SM00324">
    <property type="entry name" value="RhoGAP"/>
    <property type="match status" value="1"/>
</dbReference>
<evidence type="ECO:0000313" key="5">
    <source>
        <dbReference type="Proteomes" id="UP000675881"/>
    </source>
</evidence>
<dbReference type="SUPFAM" id="SSF50044">
    <property type="entry name" value="SH3-domain"/>
    <property type="match status" value="1"/>
</dbReference>
<sequence length="1145" mass="129366">MRVDLDDVNLRSVFRIRPFFRDSLHSHEKELERTSQNIKDLIKEVKNLIHAAKALSACQRKLSQLLRDFKFECIGNNQTDDEIIIAGSLKEFGNLIAAIEDEKDRMLERAFEQFIEPLENFRKDQIGSVKERKKKFEKQTAKFCTSQERYLSLSTKKNDSTLQEADAILGMEQRDFNRAGLEYVSLIQEVQEKKKFEFVETLLGFMYGWLTFYHQGHEVATDFKPHMMELQSRIQSDDHFQTRENFNSSREDIQALMRKILDKPLDSGTLNKMFTRSGYLYVMEKKALTTVWNNQMTGKMVSTDSFRLKSCVRRIPDSIDKRFCFDITGEDRPSTVYTMQAQSEDDLRLWLEALDGTEPMYVLPPKPSNADHSYLDEGGFNFITRSFSVLENRGLEDQGLYRVVGVSSKVTKLLTMGLDKRKSEKLNLDDPMEWESKTITSAIKTFFRNLSEPIMTFQLHHQFIAAAKLETREERISEVNRLVLQIPEPNKRMLELLCQHLEKVAGNSKKNMMTVSNLGVCFGPTLLRAEEETVAAIMDIKFGNVVVEILIENWKQFLSNEQTQQPESSSASSQKDLKGNNSGSLTVLPLGANIPSPRIMSPHRPPPPYHPPPPPLGVATLAHAVIYNNGPKQVQITNRSPPQDTSSYQSATWERTLRVSSQTNLVPVPAGSAPHHTSSGLTGPPRTVHSSLSNLSNASASTAPLSSIMSSYDHQTYSTIKSTSSTNLKSVQRHSTTGGAIQALGLSSAAALSSSGQVSLSRPAQICSSSSSSMESLHSTSSMKEMASKISAQKSSPNCKHFRLRPHPPSRISNSHLQIARHLNRLTPTMEIRKVRTLYACVGEREPELSFEPNQIITSIRPSFEPGWLEGCLDGKMRTKKDSKCGEVCDTDIKSSRKGKYFEEVQKEVDCKSIFEIDEGESVFPIAPKNEPSQPYEETWTKENIEESRKLFRDDLMLGSYGAKSVNEIAEMLKNYGNCSEARVLVIGSQSPWIEAILLEHNVKEIVTLEYSDIVTTHPKIKPILPHEFNRQYLSGELKPFDLTVSFSSLEHSGLGRYGDPLNPWGDLITMARTWCATKKGGRALIGVPTGIEDEIIFNAAKIYGPLQYSHLFANWKPIYSNSNPDRFYKSSCKWCYQPLFVVEK</sequence>
<dbReference type="GO" id="GO:0005096">
    <property type="term" value="F:GTPase activator activity"/>
    <property type="evidence" value="ECO:0007669"/>
    <property type="project" value="UniProtKB-KW"/>
</dbReference>
<feature type="region of interest" description="Disordered" evidence="3">
    <location>
        <begin position="667"/>
        <end position="692"/>
    </location>
</feature>
<evidence type="ECO:0000256" key="3">
    <source>
        <dbReference type="SAM" id="MobiDB-lite"/>
    </source>
</evidence>
<dbReference type="Proteomes" id="UP000675881">
    <property type="component" value="Chromosome 5"/>
</dbReference>
<dbReference type="CDD" id="cd01249">
    <property type="entry name" value="BAR-PH_GRAF_family"/>
    <property type="match status" value="1"/>
</dbReference>
<dbReference type="InterPro" id="IPR004951">
    <property type="entry name" value="DUF268_CAE_spp"/>
</dbReference>
<dbReference type="PANTHER" id="PTHR12552:SF1">
    <property type="entry name" value="RHO GTPASE-ACTIVATING PROTEIN GRAF"/>
    <property type="match status" value="1"/>
</dbReference>
<dbReference type="OrthoDB" id="3183924at2759"/>
<dbReference type="EMBL" id="HG994584">
    <property type="protein sequence ID" value="CAF2939858.1"/>
    <property type="molecule type" value="Genomic_DNA"/>
</dbReference>
<dbReference type="InterPro" id="IPR001849">
    <property type="entry name" value="PH_domain"/>
</dbReference>
<dbReference type="Pfam" id="PF16746">
    <property type="entry name" value="BAR_3"/>
    <property type="match status" value="1"/>
</dbReference>
<dbReference type="Gene3D" id="1.10.555.10">
    <property type="entry name" value="Rho GTPase activation protein"/>
    <property type="match status" value="1"/>
</dbReference>
<dbReference type="InterPro" id="IPR000198">
    <property type="entry name" value="RhoGAP_dom"/>
</dbReference>
<feature type="compositionally biased region" description="Polar residues" evidence="3">
    <location>
        <begin position="561"/>
        <end position="585"/>
    </location>
</feature>
<dbReference type="InterPro" id="IPR047225">
    <property type="entry name" value="PH_GRAF"/>
</dbReference>
<dbReference type="CDD" id="cd07602">
    <property type="entry name" value="BAR_RhoGAP_OPHN1-like"/>
    <property type="match status" value="1"/>
</dbReference>
<protein>
    <submittedName>
        <fullName evidence="4">ARHGAP26</fullName>
    </submittedName>
</protein>
<dbReference type="InterPro" id="IPR008936">
    <property type="entry name" value="Rho_GTPase_activation_prot"/>
</dbReference>
<dbReference type="SUPFAM" id="SSF50729">
    <property type="entry name" value="PH domain-like"/>
    <property type="match status" value="1"/>
</dbReference>
<dbReference type="PROSITE" id="PS50003">
    <property type="entry name" value="PH_DOMAIN"/>
    <property type="match status" value="1"/>
</dbReference>
<dbReference type="AlphaFoldDB" id="A0A7R8H8D4"/>
<dbReference type="InterPro" id="IPR047234">
    <property type="entry name" value="GRAF_fam"/>
</dbReference>
<dbReference type="InterPro" id="IPR027267">
    <property type="entry name" value="AH/BAR_dom_sf"/>
</dbReference>
<dbReference type="Pfam" id="PF00620">
    <property type="entry name" value="RhoGAP"/>
    <property type="match status" value="1"/>
</dbReference>
<feature type="region of interest" description="Disordered" evidence="3">
    <location>
        <begin position="561"/>
        <end position="617"/>
    </location>
</feature>
<name>A0A7R8H8D4_LEPSM</name>
<gene>
    <name evidence="4" type="ORF">LSAA_9903</name>
</gene>
<dbReference type="PROSITE" id="PS50238">
    <property type="entry name" value="RHOGAP"/>
    <property type="match status" value="1"/>
</dbReference>
<feature type="compositionally biased region" description="Pro residues" evidence="3">
    <location>
        <begin position="603"/>
        <end position="616"/>
    </location>
</feature>
<dbReference type="SUPFAM" id="SSF48350">
    <property type="entry name" value="GTPase activation domain, GAP"/>
    <property type="match status" value="1"/>
</dbReference>
<organism evidence="4 5">
    <name type="scientific">Lepeophtheirus salmonis</name>
    <name type="common">Salmon louse</name>
    <name type="synonym">Caligus salmonis</name>
    <dbReference type="NCBI Taxonomy" id="72036"/>
    <lineage>
        <taxon>Eukaryota</taxon>
        <taxon>Metazoa</taxon>
        <taxon>Ecdysozoa</taxon>
        <taxon>Arthropoda</taxon>
        <taxon>Crustacea</taxon>
        <taxon>Multicrustacea</taxon>
        <taxon>Hexanauplia</taxon>
        <taxon>Copepoda</taxon>
        <taxon>Siphonostomatoida</taxon>
        <taxon>Caligidae</taxon>
        <taxon>Lepeophtheirus</taxon>
    </lineage>
</organism>
<dbReference type="PANTHER" id="PTHR12552">
    <property type="entry name" value="OLIGOPHRENIN 1"/>
    <property type="match status" value="1"/>
</dbReference>
<keyword evidence="2" id="KW-0175">Coiled coil</keyword>